<keyword evidence="3" id="KW-1185">Reference proteome</keyword>
<reference evidence="2 3" key="1">
    <citation type="submission" date="2019-05" db="EMBL/GenBank/DDBJ databases">
        <title>Another draft genome of Portunus trituberculatus and its Hox gene families provides insights of decapod evolution.</title>
        <authorList>
            <person name="Jeong J.-H."/>
            <person name="Song I."/>
            <person name="Kim S."/>
            <person name="Choi T."/>
            <person name="Kim D."/>
            <person name="Ryu S."/>
            <person name="Kim W."/>
        </authorList>
    </citation>
    <scope>NUCLEOTIDE SEQUENCE [LARGE SCALE GENOMIC DNA]</scope>
    <source>
        <tissue evidence="2">Muscle</tissue>
    </source>
</reference>
<accession>A0A5B7I937</accession>
<comment type="caution">
    <text evidence="2">The sequence shown here is derived from an EMBL/GenBank/DDBJ whole genome shotgun (WGS) entry which is preliminary data.</text>
</comment>
<name>A0A5B7I937_PORTR</name>
<feature type="region of interest" description="Disordered" evidence="1">
    <location>
        <begin position="64"/>
        <end position="102"/>
    </location>
</feature>
<evidence type="ECO:0000313" key="2">
    <source>
        <dbReference type="EMBL" id="MPC78813.1"/>
    </source>
</evidence>
<evidence type="ECO:0000313" key="3">
    <source>
        <dbReference type="Proteomes" id="UP000324222"/>
    </source>
</evidence>
<sequence length="102" mass="11037">MDSARFGKTVTSEYRRGRGLRLSLWRTAPPRPAPSPGTGRGEHPPALSEVRVVCRPERYVLLRDAGLPSTTPGLVSRDRQGQHTSITQGAGDAADGDCVRKD</sequence>
<evidence type="ECO:0000256" key="1">
    <source>
        <dbReference type="SAM" id="MobiDB-lite"/>
    </source>
</evidence>
<feature type="region of interest" description="Disordered" evidence="1">
    <location>
        <begin position="18"/>
        <end position="48"/>
    </location>
</feature>
<dbReference type="EMBL" id="VSRR010049433">
    <property type="protein sequence ID" value="MPC78813.1"/>
    <property type="molecule type" value="Genomic_DNA"/>
</dbReference>
<gene>
    <name evidence="2" type="ORF">E2C01_073311</name>
</gene>
<proteinExistence type="predicted"/>
<dbReference type="Proteomes" id="UP000324222">
    <property type="component" value="Unassembled WGS sequence"/>
</dbReference>
<protein>
    <submittedName>
        <fullName evidence="2">Uncharacterized protein</fullName>
    </submittedName>
</protein>
<dbReference type="AlphaFoldDB" id="A0A5B7I937"/>
<organism evidence="2 3">
    <name type="scientific">Portunus trituberculatus</name>
    <name type="common">Swimming crab</name>
    <name type="synonym">Neptunus trituberculatus</name>
    <dbReference type="NCBI Taxonomy" id="210409"/>
    <lineage>
        <taxon>Eukaryota</taxon>
        <taxon>Metazoa</taxon>
        <taxon>Ecdysozoa</taxon>
        <taxon>Arthropoda</taxon>
        <taxon>Crustacea</taxon>
        <taxon>Multicrustacea</taxon>
        <taxon>Malacostraca</taxon>
        <taxon>Eumalacostraca</taxon>
        <taxon>Eucarida</taxon>
        <taxon>Decapoda</taxon>
        <taxon>Pleocyemata</taxon>
        <taxon>Brachyura</taxon>
        <taxon>Eubrachyura</taxon>
        <taxon>Portunoidea</taxon>
        <taxon>Portunidae</taxon>
        <taxon>Portuninae</taxon>
        <taxon>Portunus</taxon>
    </lineage>
</organism>